<accession>A0A1W7AC38</accession>
<dbReference type="AlphaFoldDB" id="A0A1W7AC38"/>
<dbReference type="Pfam" id="PF08323">
    <property type="entry name" value="Glyco_transf_5"/>
    <property type="match status" value="1"/>
</dbReference>
<dbReference type="HAMAP" id="MF_00484">
    <property type="entry name" value="Glycogen_synth"/>
    <property type="match status" value="1"/>
</dbReference>
<organism evidence="10 11">
    <name type="scientific">Macrococcoides canis</name>
    <dbReference type="NCBI Taxonomy" id="1855823"/>
    <lineage>
        <taxon>Bacteria</taxon>
        <taxon>Bacillati</taxon>
        <taxon>Bacillota</taxon>
        <taxon>Bacilli</taxon>
        <taxon>Bacillales</taxon>
        <taxon>Staphylococcaceae</taxon>
        <taxon>Macrococcoides</taxon>
    </lineage>
</organism>
<dbReference type="GO" id="GO:0005978">
    <property type="term" value="P:glycogen biosynthetic process"/>
    <property type="evidence" value="ECO:0007669"/>
    <property type="project" value="UniProtKB-UniRule"/>
</dbReference>
<evidence type="ECO:0000313" key="11">
    <source>
        <dbReference type="Proteomes" id="UP000194154"/>
    </source>
</evidence>
<comment type="similarity">
    <text evidence="3 7">Belongs to the glycosyltransferase 1 family. Bacterial/plant glycogen synthase subfamily.</text>
</comment>
<evidence type="ECO:0000256" key="1">
    <source>
        <dbReference type="ARBA" id="ARBA00001478"/>
    </source>
</evidence>
<evidence type="ECO:0000259" key="8">
    <source>
        <dbReference type="Pfam" id="PF00534"/>
    </source>
</evidence>
<evidence type="ECO:0000256" key="6">
    <source>
        <dbReference type="ARBA" id="ARBA00023056"/>
    </source>
</evidence>
<evidence type="ECO:0000256" key="5">
    <source>
        <dbReference type="ARBA" id="ARBA00022679"/>
    </source>
</evidence>
<comment type="pathway">
    <text evidence="7">Glycan biosynthesis; glycogen biosynthesis.</text>
</comment>
<dbReference type="KEGG" id="mcak:MCCS_10130"/>
<comment type="function">
    <text evidence="2 7">Synthesizes alpha-1,4-glucan chains using ADP-glucose.</text>
</comment>
<dbReference type="InterPro" id="IPR001296">
    <property type="entry name" value="Glyco_trans_1"/>
</dbReference>
<dbReference type="CDD" id="cd03791">
    <property type="entry name" value="GT5_Glycogen_synthase_DULL1-like"/>
    <property type="match status" value="1"/>
</dbReference>
<evidence type="ECO:0000259" key="9">
    <source>
        <dbReference type="Pfam" id="PF08323"/>
    </source>
</evidence>
<dbReference type="GO" id="GO:0009011">
    <property type="term" value="F:alpha-1,4-glucan glucosyltransferase (ADP-glucose donor) activity"/>
    <property type="evidence" value="ECO:0007669"/>
    <property type="project" value="UniProtKB-UniRule"/>
</dbReference>
<protein>
    <recommendedName>
        <fullName evidence="7">Glycogen synthase</fullName>
        <ecNumber evidence="7">2.4.1.21</ecNumber>
    </recommendedName>
    <alternativeName>
        <fullName evidence="7">Starch [bacterial glycogen] synthase</fullName>
    </alternativeName>
</protein>
<sequence>MKVGKVMKKILFVASECTPFFKSGGLADVIGSLPQYLNQTGDCEVRVILPLYRDLKPEYKEQLKEEMIFQTQVGWRFQYTRILSLKLNGIIYYFVDNMQYFSRDALYGYDDDGERFVFFSNAVIEFIYRGDYKPDVLHGHDWQAGAAVAICNIKQPVPGIRTVFTIHNIKYQGMLMYDAFDNLFNLDRIHFAGFEWGGMLNLMKAGIFHADKITTVSPSYAEEIKSPYYGEGLEDLLNMRARDLSGIVNGINVKDYNALTDKSIAVNFKSSILKKRENKTILQDTFNLPVSAQTPMYAIITRMVEQKGLHLVMRIMEEFIQNDVQLFIMGNGEAEFENYFNYLQGKYPDKVLFYRGFDEQVSRQIYAASDFFIMPSLFEPCGLSQLIALQYRSIPIVRETGGLKDTVIPFNEVSMEGTGLSFANYNAHELLDRLYASLLIYHDENRYKALIKNITKVNHSWDASAQKYLDIY</sequence>
<name>A0A1W7AC38_9STAP</name>
<dbReference type="InterPro" id="IPR011835">
    <property type="entry name" value="GS/SS"/>
</dbReference>
<reference evidence="10 11" key="1">
    <citation type="journal article" date="2017" name="Int. J. Syst. Evol. Microbiol.">
        <title>Macrococcus canis sp. nov., a skin bacterium associated with infections in dogs.</title>
        <authorList>
            <person name="Gobeli Brawand S."/>
            <person name="Cotting K."/>
            <person name="Gomez-Sanz E."/>
            <person name="Collaud A."/>
            <person name="Thomann A."/>
            <person name="Brodard I."/>
            <person name="Rodriguez-Campos S."/>
            <person name="Strauss C."/>
            <person name="Perreten V."/>
        </authorList>
    </citation>
    <scope>NUCLEOTIDE SEQUENCE [LARGE SCALE GENOMIC DNA]</scope>
    <source>
        <strain evidence="10 11">KM45013</strain>
    </source>
</reference>
<dbReference type="STRING" id="1855823.MCCS_10130"/>
<dbReference type="Proteomes" id="UP000194154">
    <property type="component" value="Chromosome"/>
</dbReference>
<evidence type="ECO:0000256" key="7">
    <source>
        <dbReference type="HAMAP-Rule" id="MF_00484"/>
    </source>
</evidence>
<dbReference type="EMBL" id="CP021059">
    <property type="protein sequence ID" value="ARQ06660.1"/>
    <property type="molecule type" value="Genomic_DNA"/>
</dbReference>
<keyword evidence="4 7" id="KW-0328">Glycosyltransferase</keyword>
<comment type="catalytic activity">
    <reaction evidence="1 7">
        <text>[(1-&gt;4)-alpha-D-glucosyl](n) + ADP-alpha-D-glucose = [(1-&gt;4)-alpha-D-glucosyl](n+1) + ADP + H(+)</text>
        <dbReference type="Rhea" id="RHEA:18189"/>
        <dbReference type="Rhea" id="RHEA-COMP:9584"/>
        <dbReference type="Rhea" id="RHEA-COMP:9587"/>
        <dbReference type="ChEBI" id="CHEBI:15378"/>
        <dbReference type="ChEBI" id="CHEBI:15444"/>
        <dbReference type="ChEBI" id="CHEBI:57498"/>
        <dbReference type="ChEBI" id="CHEBI:456216"/>
        <dbReference type="EC" id="2.4.1.21"/>
    </reaction>
</comment>
<gene>
    <name evidence="7 10" type="primary">glgA</name>
    <name evidence="10" type="ORF">MCCS_10130</name>
</gene>
<dbReference type="UniPathway" id="UPA00164"/>
<feature type="binding site" evidence="7">
    <location>
        <position position="22"/>
    </location>
    <ligand>
        <name>ADP-alpha-D-glucose</name>
        <dbReference type="ChEBI" id="CHEBI:57498"/>
    </ligand>
</feature>
<evidence type="ECO:0000313" key="10">
    <source>
        <dbReference type="EMBL" id="ARQ06660.1"/>
    </source>
</evidence>
<evidence type="ECO:0000256" key="2">
    <source>
        <dbReference type="ARBA" id="ARBA00002764"/>
    </source>
</evidence>
<dbReference type="GO" id="GO:0004373">
    <property type="term" value="F:alpha-1,4-glucan glucosyltransferase (UDP-glucose donor) activity"/>
    <property type="evidence" value="ECO:0007669"/>
    <property type="project" value="InterPro"/>
</dbReference>
<dbReference type="PANTHER" id="PTHR45825:SF11">
    <property type="entry name" value="ALPHA AMYLASE DOMAIN-CONTAINING PROTEIN"/>
    <property type="match status" value="1"/>
</dbReference>
<proteinExistence type="inferred from homology"/>
<dbReference type="EC" id="2.4.1.21" evidence="7"/>
<keyword evidence="11" id="KW-1185">Reference proteome</keyword>
<dbReference type="SUPFAM" id="SSF53756">
    <property type="entry name" value="UDP-Glycosyltransferase/glycogen phosphorylase"/>
    <property type="match status" value="1"/>
</dbReference>
<feature type="domain" description="Starch synthase catalytic" evidence="9">
    <location>
        <begin position="9"/>
        <end position="238"/>
    </location>
</feature>
<dbReference type="NCBIfam" id="TIGR02095">
    <property type="entry name" value="glgA"/>
    <property type="match status" value="1"/>
</dbReference>
<dbReference type="PANTHER" id="PTHR45825">
    <property type="entry name" value="GRANULE-BOUND STARCH SYNTHASE 1, CHLOROPLASTIC/AMYLOPLASTIC"/>
    <property type="match status" value="1"/>
</dbReference>
<keyword evidence="6 7" id="KW-0320">Glycogen biosynthesis</keyword>
<dbReference type="Pfam" id="PF00534">
    <property type="entry name" value="Glycos_transf_1"/>
    <property type="match status" value="1"/>
</dbReference>
<keyword evidence="5 7" id="KW-0808">Transferase</keyword>
<feature type="domain" description="Glycosyl transferase family 1" evidence="8">
    <location>
        <begin position="293"/>
        <end position="456"/>
    </location>
</feature>
<dbReference type="InterPro" id="IPR013534">
    <property type="entry name" value="Starch_synth_cat_dom"/>
</dbReference>
<evidence type="ECO:0000256" key="3">
    <source>
        <dbReference type="ARBA" id="ARBA00010281"/>
    </source>
</evidence>
<dbReference type="Gene3D" id="3.40.50.2000">
    <property type="entry name" value="Glycogen Phosphorylase B"/>
    <property type="match status" value="2"/>
</dbReference>
<evidence type="ECO:0000256" key="4">
    <source>
        <dbReference type="ARBA" id="ARBA00022676"/>
    </source>
</evidence>